<feature type="compositionally biased region" description="Basic and acidic residues" evidence="6">
    <location>
        <begin position="18"/>
        <end position="27"/>
    </location>
</feature>
<dbReference type="GO" id="GO:0016705">
    <property type="term" value="F:oxidoreductase activity, acting on paired donors, with incorporation or reduction of molecular oxygen"/>
    <property type="evidence" value="ECO:0007669"/>
    <property type="project" value="InterPro"/>
</dbReference>
<comment type="cofactor">
    <cofactor evidence="1">
        <name>L-ascorbate</name>
        <dbReference type="ChEBI" id="CHEBI:38290"/>
    </cofactor>
</comment>
<dbReference type="GO" id="GO:0031418">
    <property type="term" value="F:L-ascorbic acid binding"/>
    <property type="evidence" value="ECO:0007669"/>
    <property type="project" value="InterPro"/>
</dbReference>
<dbReference type="PROSITE" id="PS51471">
    <property type="entry name" value="FE2OG_OXY"/>
    <property type="match status" value="1"/>
</dbReference>
<dbReference type="Proteomes" id="UP001152799">
    <property type="component" value="Chromosome 6"/>
</dbReference>
<dbReference type="GO" id="GO:0016020">
    <property type="term" value="C:membrane"/>
    <property type="evidence" value="ECO:0007669"/>
    <property type="project" value="TreeGrafter"/>
</dbReference>
<evidence type="ECO:0000256" key="5">
    <source>
        <dbReference type="ARBA" id="ARBA00023004"/>
    </source>
</evidence>
<dbReference type="GO" id="GO:0051213">
    <property type="term" value="F:dioxygenase activity"/>
    <property type="evidence" value="ECO:0007669"/>
    <property type="project" value="UniProtKB-KW"/>
</dbReference>
<keyword evidence="7" id="KW-0812">Transmembrane</keyword>
<keyword evidence="2" id="KW-0479">Metal-binding</keyword>
<feature type="transmembrane region" description="Helical" evidence="7">
    <location>
        <begin position="49"/>
        <end position="67"/>
    </location>
</feature>
<dbReference type="GO" id="GO:0005506">
    <property type="term" value="F:iron ion binding"/>
    <property type="evidence" value="ECO:0007669"/>
    <property type="project" value="InterPro"/>
</dbReference>
<sequence>MASDDTKQIKYRRKQFGKKPDIKEDASSKNTPTSPYKYGPMPKFSGQRIISRLVMIAGVLVYVWYFTKSTQEKVFAKHDTIYHGRGQHVECDPDYLKEIQHYTGCVPKKCGRFVTDRIVTDHEADVLLWLAKRGMSYAGSNGGASIMDLHSGALSYKDSFINFYKSIETTFVTPTDLKIYHIVRQNIQAAIADFFGININKLHLTHPTFFSRLTSKEATNIHDEYWHVHVDKHTYESFHYTSLLYLNDYGTDFQGGRFIFQDNLQSPKTNSSVEPRKGRVSMFTSGAENPHFVERVTEGERFAITISFTCDETKKISDPSLDDKK</sequence>
<keyword evidence="4" id="KW-0560">Oxidoreductase</keyword>
<evidence type="ECO:0000313" key="9">
    <source>
        <dbReference type="EMBL" id="CAG9771105.1"/>
    </source>
</evidence>
<dbReference type="InterPro" id="IPR044862">
    <property type="entry name" value="Pro_4_hyd_alph_FE2OG_OXY"/>
</dbReference>
<organism evidence="9 10">
    <name type="scientific">Ceutorhynchus assimilis</name>
    <name type="common">cabbage seed weevil</name>
    <dbReference type="NCBI Taxonomy" id="467358"/>
    <lineage>
        <taxon>Eukaryota</taxon>
        <taxon>Metazoa</taxon>
        <taxon>Ecdysozoa</taxon>
        <taxon>Arthropoda</taxon>
        <taxon>Hexapoda</taxon>
        <taxon>Insecta</taxon>
        <taxon>Pterygota</taxon>
        <taxon>Neoptera</taxon>
        <taxon>Endopterygota</taxon>
        <taxon>Coleoptera</taxon>
        <taxon>Polyphaga</taxon>
        <taxon>Cucujiformia</taxon>
        <taxon>Curculionidae</taxon>
        <taxon>Ceutorhynchinae</taxon>
        <taxon>Ceutorhynchus</taxon>
    </lineage>
</organism>
<dbReference type="EMBL" id="OU892282">
    <property type="protein sequence ID" value="CAG9771105.1"/>
    <property type="molecule type" value="Genomic_DNA"/>
</dbReference>
<feature type="domain" description="Fe2OG dioxygenase" evidence="8">
    <location>
        <begin position="208"/>
        <end position="311"/>
    </location>
</feature>
<keyword evidence="7" id="KW-0472">Membrane</keyword>
<evidence type="ECO:0000256" key="1">
    <source>
        <dbReference type="ARBA" id="ARBA00001961"/>
    </source>
</evidence>
<evidence type="ECO:0000259" key="8">
    <source>
        <dbReference type="PROSITE" id="PS51471"/>
    </source>
</evidence>
<dbReference type="SMART" id="SM00702">
    <property type="entry name" value="P4Hc"/>
    <property type="match status" value="1"/>
</dbReference>
<keyword evidence="7" id="KW-1133">Transmembrane helix</keyword>
<dbReference type="InterPro" id="IPR005123">
    <property type="entry name" value="Oxoglu/Fe-dep_dioxygenase_dom"/>
</dbReference>
<evidence type="ECO:0000313" key="10">
    <source>
        <dbReference type="Proteomes" id="UP001152799"/>
    </source>
</evidence>
<dbReference type="InterPro" id="IPR039210">
    <property type="entry name" value="OGFOD3"/>
</dbReference>
<evidence type="ECO:0000256" key="7">
    <source>
        <dbReference type="SAM" id="Phobius"/>
    </source>
</evidence>
<evidence type="ECO:0000256" key="4">
    <source>
        <dbReference type="ARBA" id="ARBA00023002"/>
    </source>
</evidence>
<dbReference type="OrthoDB" id="427071at2759"/>
<gene>
    <name evidence="9" type="ORF">CEUTPL_LOCUS11547</name>
</gene>
<keyword evidence="10" id="KW-1185">Reference proteome</keyword>
<proteinExistence type="predicted"/>
<reference evidence="9" key="1">
    <citation type="submission" date="2022-01" db="EMBL/GenBank/DDBJ databases">
        <authorList>
            <person name="King R."/>
        </authorList>
    </citation>
    <scope>NUCLEOTIDE SEQUENCE</scope>
</reference>
<evidence type="ECO:0000256" key="2">
    <source>
        <dbReference type="ARBA" id="ARBA00022723"/>
    </source>
</evidence>
<dbReference type="InterPro" id="IPR006620">
    <property type="entry name" value="Pro_4_hyd_alph"/>
</dbReference>
<dbReference type="AlphaFoldDB" id="A0A9N9MY83"/>
<dbReference type="Pfam" id="PF13640">
    <property type="entry name" value="2OG-FeII_Oxy_3"/>
    <property type="match status" value="1"/>
</dbReference>
<keyword evidence="3" id="KW-0223">Dioxygenase</keyword>
<name>A0A9N9MY83_9CUCU</name>
<evidence type="ECO:0000256" key="6">
    <source>
        <dbReference type="SAM" id="MobiDB-lite"/>
    </source>
</evidence>
<protein>
    <recommendedName>
        <fullName evidence="8">Fe2OG dioxygenase domain-containing protein</fullName>
    </recommendedName>
</protein>
<dbReference type="PANTHER" id="PTHR14650:SF1">
    <property type="entry name" value="2-OXOGLUTARATE AND IRON-DEPENDENT OXYGENASE DOMAIN-CONTAINING PROTEIN 3"/>
    <property type="match status" value="1"/>
</dbReference>
<feature type="region of interest" description="Disordered" evidence="6">
    <location>
        <begin position="1"/>
        <end position="37"/>
    </location>
</feature>
<evidence type="ECO:0000256" key="3">
    <source>
        <dbReference type="ARBA" id="ARBA00022964"/>
    </source>
</evidence>
<dbReference type="Gene3D" id="2.60.120.620">
    <property type="entry name" value="q2cbj1_9rhob like domain"/>
    <property type="match status" value="1"/>
</dbReference>
<dbReference type="PANTHER" id="PTHR14650">
    <property type="entry name" value="PROLYL HYDROXYLASE-RELATED"/>
    <property type="match status" value="1"/>
</dbReference>
<keyword evidence="5" id="KW-0408">Iron</keyword>
<accession>A0A9N9MY83</accession>